<keyword evidence="2" id="KW-0479">Metal-binding</keyword>
<dbReference type="AlphaFoldDB" id="A0A6A0GRQ0"/>
<feature type="domain" description="Metallo-beta-lactamase" evidence="5">
    <location>
        <begin position="30"/>
        <end position="210"/>
    </location>
</feature>
<keyword evidence="4" id="KW-0862">Zinc</keyword>
<dbReference type="GO" id="GO:0004521">
    <property type="term" value="F:RNA endonuclease activity"/>
    <property type="evidence" value="ECO:0007669"/>
    <property type="project" value="TreeGrafter"/>
</dbReference>
<evidence type="ECO:0000259" key="5">
    <source>
        <dbReference type="SMART" id="SM00849"/>
    </source>
</evidence>
<dbReference type="InterPro" id="IPR001279">
    <property type="entry name" value="Metallo-B-lactamas"/>
</dbReference>
<dbReference type="Pfam" id="PF00753">
    <property type="entry name" value="Lactamase_B"/>
    <property type="match status" value="1"/>
</dbReference>
<dbReference type="GO" id="GO:0016787">
    <property type="term" value="F:hydrolase activity"/>
    <property type="evidence" value="ECO:0007669"/>
    <property type="project" value="UniProtKB-KW"/>
</dbReference>
<dbReference type="InterPro" id="IPR041516">
    <property type="entry name" value="LACTB2_WH"/>
</dbReference>
<dbReference type="Pfam" id="PF17778">
    <property type="entry name" value="WHD_BLACT"/>
    <property type="match status" value="1"/>
</dbReference>
<comment type="caution">
    <text evidence="6">The sequence shown here is derived from an EMBL/GenBank/DDBJ whole genome shotgun (WGS) entry which is preliminary data.</text>
</comment>
<dbReference type="InterPro" id="IPR036388">
    <property type="entry name" value="WH-like_DNA-bd_sf"/>
</dbReference>
<name>A0A6A0GRQ0_HYAAZ</name>
<keyword evidence="3" id="KW-0378">Hydrolase</keyword>
<dbReference type="FunFam" id="3.60.15.10:FF:000041">
    <property type="entry name" value="Metallo-beta-lactamase domain protein"/>
    <property type="match status" value="1"/>
</dbReference>
<dbReference type="GO" id="GO:0031123">
    <property type="term" value="P:RNA 3'-end processing"/>
    <property type="evidence" value="ECO:0007669"/>
    <property type="project" value="UniProtKB-ARBA"/>
</dbReference>
<dbReference type="OrthoDB" id="17458at2759"/>
<dbReference type="Gene3D" id="3.60.15.10">
    <property type="entry name" value="Ribonuclease Z/Hydroxyacylglutathione hydrolase-like"/>
    <property type="match status" value="1"/>
</dbReference>
<dbReference type="PANTHER" id="PTHR23131">
    <property type="entry name" value="ENDORIBONUCLEASE LACTB2"/>
    <property type="match status" value="1"/>
</dbReference>
<evidence type="ECO:0000256" key="4">
    <source>
        <dbReference type="ARBA" id="ARBA00022833"/>
    </source>
</evidence>
<dbReference type="GO" id="GO:0046872">
    <property type="term" value="F:metal ion binding"/>
    <property type="evidence" value="ECO:0007669"/>
    <property type="project" value="UniProtKB-KW"/>
</dbReference>
<protein>
    <recommendedName>
        <fullName evidence="5">Metallo-beta-lactamase domain-containing protein</fullName>
    </recommendedName>
</protein>
<dbReference type="Gene3D" id="1.10.10.10">
    <property type="entry name" value="Winged helix-like DNA-binding domain superfamily/Winged helix DNA-binding domain"/>
    <property type="match status" value="1"/>
</dbReference>
<evidence type="ECO:0000256" key="3">
    <source>
        <dbReference type="ARBA" id="ARBA00022801"/>
    </source>
</evidence>
<dbReference type="EMBL" id="JQDR03016191">
    <property type="protein sequence ID" value="KAA0185616.1"/>
    <property type="molecule type" value="Genomic_DNA"/>
</dbReference>
<evidence type="ECO:0000313" key="6">
    <source>
        <dbReference type="EMBL" id="KAA0185616.1"/>
    </source>
</evidence>
<gene>
    <name evidence="6" type="ORF">HAZT_HAZT009500</name>
</gene>
<dbReference type="InterPro" id="IPR050662">
    <property type="entry name" value="Sec-metab_biosynth-thioest"/>
</dbReference>
<dbReference type="InterPro" id="IPR047921">
    <property type="entry name" value="LACTB2-like_MBL-fold"/>
</dbReference>
<dbReference type="Proteomes" id="UP000711488">
    <property type="component" value="Unassembled WGS sequence"/>
</dbReference>
<reference evidence="6" key="3">
    <citation type="submission" date="2019-06" db="EMBL/GenBank/DDBJ databases">
        <authorList>
            <person name="Poynton C."/>
            <person name="Hasenbein S."/>
            <person name="Benoit J.B."/>
            <person name="Sepulveda M.S."/>
            <person name="Poelchau M.F."/>
            <person name="Murali S.C."/>
            <person name="Chen S."/>
            <person name="Glastad K.M."/>
            <person name="Werren J.H."/>
            <person name="Vineis J.H."/>
            <person name="Bowen J.L."/>
            <person name="Friedrich M."/>
            <person name="Jones J."/>
            <person name="Robertson H.M."/>
            <person name="Feyereisen R."/>
            <person name="Mechler-Hickson A."/>
            <person name="Mathers N."/>
            <person name="Lee C.E."/>
            <person name="Colbourne J.K."/>
            <person name="Biales A."/>
            <person name="Johnston J.S."/>
            <person name="Wellborn G.A."/>
            <person name="Rosendale A.J."/>
            <person name="Cridge A.G."/>
            <person name="Munoz-Torres M.C."/>
            <person name="Bain P.A."/>
            <person name="Manny A.R."/>
            <person name="Major K.M."/>
            <person name="Lambert F.N."/>
            <person name="Vulpe C.D."/>
            <person name="Tuck P."/>
            <person name="Blalock B.J."/>
            <person name="Lin Y.-Y."/>
            <person name="Smith M.E."/>
            <person name="Ochoa-Acuna H."/>
            <person name="Chen M.-J.M."/>
            <person name="Childers C.P."/>
            <person name="Qu J."/>
            <person name="Dugan S."/>
            <person name="Lee S.L."/>
            <person name="Chao H."/>
            <person name="Dinh H."/>
            <person name="Han Y."/>
            <person name="Doddapaneni H."/>
            <person name="Worley K.C."/>
            <person name="Muzny D.M."/>
            <person name="Gibbs R.A."/>
            <person name="Richards S."/>
        </authorList>
    </citation>
    <scope>NUCLEOTIDE SEQUENCE</scope>
    <source>
        <strain evidence="6">HAZT.00-mixed</strain>
        <tissue evidence="6">Whole organism</tissue>
    </source>
</reference>
<dbReference type="PANTHER" id="PTHR23131:SF0">
    <property type="entry name" value="ENDORIBONUCLEASE LACTB2"/>
    <property type="match status" value="1"/>
</dbReference>
<reference evidence="6" key="1">
    <citation type="submission" date="2014-08" db="EMBL/GenBank/DDBJ databases">
        <authorList>
            <person name="Murali S."/>
            <person name="Richards S."/>
            <person name="Bandaranaike D."/>
            <person name="Bellair M."/>
            <person name="Blankenburg K."/>
            <person name="Chao H."/>
            <person name="Dinh H."/>
            <person name="Doddapaneni H."/>
            <person name="Dugan-Rocha S."/>
            <person name="Elkadiri S."/>
            <person name="Gnanaolivu R."/>
            <person name="Hughes D."/>
            <person name="Lee S."/>
            <person name="Li M."/>
            <person name="Ming W."/>
            <person name="Munidasa M."/>
            <person name="Muniz J."/>
            <person name="Nguyen L."/>
            <person name="Osuji N."/>
            <person name="Pu L.-L."/>
            <person name="Puazo M."/>
            <person name="Skinner E."/>
            <person name="Qu C."/>
            <person name="Quiroz J."/>
            <person name="Raj R."/>
            <person name="Weissenberger G."/>
            <person name="Xin Y."/>
            <person name="Zou X."/>
            <person name="Han Y."/>
            <person name="Worley K."/>
            <person name="Muzny D."/>
            <person name="Gibbs R."/>
        </authorList>
    </citation>
    <scope>NUCLEOTIDE SEQUENCE</scope>
    <source>
        <strain evidence="6">HAZT.00-mixed</strain>
        <tissue evidence="6">Whole organism</tissue>
    </source>
</reference>
<sequence>MLSKIPAVERLSARIIRILGCNPGPMTLQGTNTYLVGTGKSIYFGLMAFKFKFHQLKLEQDNKAYISSLINVLKEQEAEISDVIITHWHQDHLGGLCDVLNATNKSALVHQFPYPDTAPYDPLPDWVNLKALNHLDQVSVPGATLRVHYTPGHTPDHVCLEVVGGEDDGALFTGDCVLGESTAVFEDLYDYMNSLKILLSVSKGTLYPGHGEVITNGAERVQQYIDHRNAREQQIFETLLAMPNSTSTASELVKIVYKDTPSRLHMAAECNLRLHLGKLVKDGRVRCIDDTFSVVASNKL</sequence>
<evidence type="ECO:0000256" key="1">
    <source>
        <dbReference type="ARBA" id="ARBA00006759"/>
    </source>
</evidence>
<proteinExistence type="inferred from homology"/>
<evidence type="ECO:0000256" key="2">
    <source>
        <dbReference type="ARBA" id="ARBA00022723"/>
    </source>
</evidence>
<dbReference type="SMART" id="SM00849">
    <property type="entry name" value="Lactamase_B"/>
    <property type="match status" value="1"/>
</dbReference>
<dbReference type="CDD" id="cd07722">
    <property type="entry name" value="LACTB2-like_MBL-fold"/>
    <property type="match status" value="1"/>
</dbReference>
<reference evidence="6" key="2">
    <citation type="journal article" date="2018" name="Environ. Sci. Technol.">
        <title>The Toxicogenome of Hyalella azteca: A Model for Sediment Ecotoxicology and Evolutionary Toxicology.</title>
        <authorList>
            <person name="Poynton H.C."/>
            <person name="Hasenbein S."/>
            <person name="Benoit J.B."/>
            <person name="Sepulveda M.S."/>
            <person name="Poelchau M.F."/>
            <person name="Hughes D.S.T."/>
            <person name="Murali S.C."/>
            <person name="Chen S."/>
            <person name="Glastad K.M."/>
            <person name="Goodisman M.A.D."/>
            <person name="Werren J.H."/>
            <person name="Vineis J.H."/>
            <person name="Bowen J.L."/>
            <person name="Friedrich M."/>
            <person name="Jones J."/>
            <person name="Robertson H.M."/>
            <person name="Feyereisen R."/>
            <person name="Mechler-Hickson A."/>
            <person name="Mathers N."/>
            <person name="Lee C.E."/>
            <person name="Colbourne J.K."/>
            <person name="Biales A."/>
            <person name="Johnston J.S."/>
            <person name="Wellborn G.A."/>
            <person name="Rosendale A.J."/>
            <person name="Cridge A.G."/>
            <person name="Munoz-Torres M.C."/>
            <person name="Bain P.A."/>
            <person name="Manny A.R."/>
            <person name="Major K.M."/>
            <person name="Lambert F.N."/>
            <person name="Vulpe C.D."/>
            <person name="Tuck P."/>
            <person name="Blalock B.J."/>
            <person name="Lin Y.Y."/>
            <person name="Smith M.E."/>
            <person name="Ochoa-Acuna H."/>
            <person name="Chen M.M."/>
            <person name="Childers C.P."/>
            <person name="Qu J."/>
            <person name="Dugan S."/>
            <person name="Lee S.L."/>
            <person name="Chao H."/>
            <person name="Dinh H."/>
            <person name="Han Y."/>
            <person name="Doddapaneni H."/>
            <person name="Worley K.C."/>
            <person name="Muzny D.M."/>
            <person name="Gibbs R.A."/>
            <person name="Richards S."/>
        </authorList>
    </citation>
    <scope>NUCLEOTIDE SEQUENCE</scope>
    <source>
        <strain evidence="6">HAZT.00-mixed</strain>
        <tissue evidence="6">Whole organism</tissue>
    </source>
</reference>
<organism evidence="6">
    <name type="scientific">Hyalella azteca</name>
    <name type="common">Amphipod</name>
    <dbReference type="NCBI Taxonomy" id="294128"/>
    <lineage>
        <taxon>Eukaryota</taxon>
        <taxon>Metazoa</taxon>
        <taxon>Ecdysozoa</taxon>
        <taxon>Arthropoda</taxon>
        <taxon>Crustacea</taxon>
        <taxon>Multicrustacea</taxon>
        <taxon>Malacostraca</taxon>
        <taxon>Eumalacostraca</taxon>
        <taxon>Peracarida</taxon>
        <taxon>Amphipoda</taxon>
        <taxon>Senticaudata</taxon>
        <taxon>Talitrida</taxon>
        <taxon>Talitroidea</taxon>
        <taxon>Hyalellidae</taxon>
        <taxon>Hyalella</taxon>
    </lineage>
</organism>
<dbReference type="SUPFAM" id="SSF56281">
    <property type="entry name" value="Metallo-hydrolase/oxidoreductase"/>
    <property type="match status" value="1"/>
</dbReference>
<dbReference type="GO" id="GO:0005759">
    <property type="term" value="C:mitochondrial matrix"/>
    <property type="evidence" value="ECO:0007669"/>
    <property type="project" value="TreeGrafter"/>
</dbReference>
<dbReference type="GO" id="GO:0003727">
    <property type="term" value="F:single-stranded RNA binding"/>
    <property type="evidence" value="ECO:0007669"/>
    <property type="project" value="TreeGrafter"/>
</dbReference>
<accession>A0A6A0GRQ0</accession>
<comment type="similarity">
    <text evidence="1">Belongs to the metallo-beta-lactamase superfamily. Glyoxalase II family.</text>
</comment>
<dbReference type="InterPro" id="IPR036866">
    <property type="entry name" value="RibonucZ/Hydroxyglut_hydro"/>
</dbReference>